<dbReference type="Proteomes" id="UP001164250">
    <property type="component" value="Chromosome 2"/>
</dbReference>
<accession>A0ACC1C203</accession>
<evidence type="ECO:0000313" key="1">
    <source>
        <dbReference type="EMBL" id="KAJ0105988.1"/>
    </source>
</evidence>
<protein>
    <submittedName>
        <fullName evidence="1">Uncharacterized protein</fullName>
    </submittedName>
</protein>
<reference evidence="2" key="1">
    <citation type="journal article" date="2023" name="G3 (Bethesda)">
        <title>Genome assembly and association tests identify interacting loci associated with vigor, precocity, and sex in interspecific pistachio rootstocks.</title>
        <authorList>
            <person name="Palmer W."/>
            <person name="Jacygrad E."/>
            <person name="Sagayaradj S."/>
            <person name="Cavanaugh K."/>
            <person name="Han R."/>
            <person name="Bertier L."/>
            <person name="Beede B."/>
            <person name="Kafkas S."/>
            <person name="Golino D."/>
            <person name="Preece J."/>
            <person name="Michelmore R."/>
        </authorList>
    </citation>
    <scope>NUCLEOTIDE SEQUENCE [LARGE SCALE GENOMIC DNA]</scope>
</reference>
<dbReference type="EMBL" id="CM047898">
    <property type="protein sequence ID" value="KAJ0105988.1"/>
    <property type="molecule type" value="Genomic_DNA"/>
</dbReference>
<organism evidence="1 2">
    <name type="scientific">Pistacia atlantica</name>
    <dbReference type="NCBI Taxonomy" id="434234"/>
    <lineage>
        <taxon>Eukaryota</taxon>
        <taxon>Viridiplantae</taxon>
        <taxon>Streptophyta</taxon>
        <taxon>Embryophyta</taxon>
        <taxon>Tracheophyta</taxon>
        <taxon>Spermatophyta</taxon>
        <taxon>Magnoliopsida</taxon>
        <taxon>eudicotyledons</taxon>
        <taxon>Gunneridae</taxon>
        <taxon>Pentapetalae</taxon>
        <taxon>rosids</taxon>
        <taxon>malvids</taxon>
        <taxon>Sapindales</taxon>
        <taxon>Anacardiaceae</taxon>
        <taxon>Pistacia</taxon>
    </lineage>
</organism>
<evidence type="ECO:0000313" key="2">
    <source>
        <dbReference type="Proteomes" id="UP001164250"/>
    </source>
</evidence>
<gene>
    <name evidence="1" type="ORF">Patl1_18719</name>
</gene>
<sequence length="134" mass="14394">MVEGELGLCVGDGEGCQVMVGEFTERGKCETGDCNGLLKCQGYGAPPNTLAEYPLKQYMDMDFIDMSNIDGLNESMEFSSVSSGCNRVIKCTTDIIGQCPNELKVSGGCNKPCPVFKTEEHCCNFGNCGPTTYS</sequence>
<name>A0ACC1C203_9ROSI</name>
<proteinExistence type="predicted"/>
<keyword evidence="2" id="KW-1185">Reference proteome</keyword>
<comment type="caution">
    <text evidence="1">The sequence shown here is derived from an EMBL/GenBank/DDBJ whole genome shotgun (WGS) entry which is preliminary data.</text>
</comment>